<evidence type="ECO:0000313" key="2">
    <source>
        <dbReference type="EMBL" id="SBT01504.1"/>
    </source>
</evidence>
<reference evidence="3" key="1">
    <citation type="submission" date="2016-05" db="EMBL/GenBank/DDBJ databases">
        <authorList>
            <person name="Naeem Raeece"/>
        </authorList>
    </citation>
    <scope>NUCLEOTIDE SEQUENCE [LARGE SCALE GENOMIC DNA]</scope>
</reference>
<evidence type="ECO:0000256" key="1">
    <source>
        <dbReference type="SAM" id="Phobius"/>
    </source>
</evidence>
<proteinExistence type="predicted"/>
<sequence length="118" mass="14217">MLKIKNYKTIILKNEKNVVSSLNPFTTKRNNYYSTYRNEGQNERLNKQQINERYNLWDFLAFEKNISFFSVSFYILLSAVLALHFYNNSNEYANSSKINEAKERERKNLVELENKRKM</sequence>
<dbReference type="Proteomes" id="UP000078597">
    <property type="component" value="Unassembled WGS sequence"/>
</dbReference>
<dbReference type="AlphaFoldDB" id="A0A1A8X8D8"/>
<dbReference type="VEuPathDB" id="PlasmoDB:PmUG01_04013100"/>
<name>A0A1A8X8D8_PLAMA</name>
<organism evidence="2 3">
    <name type="scientific">Plasmodium malariae</name>
    <dbReference type="NCBI Taxonomy" id="5858"/>
    <lineage>
        <taxon>Eukaryota</taxon>
        <taxon>Sar</taxon>
        <taxon>Alveolata</taxon>
        <taxon>Apicomplexa</taxon>
        <taxon>Aconoidasida</taxon>
        <taxon>Haemosporida</taxon>
        <taxon>Plasmodiidae</taxon>
        <taxon>Plasmodium</taxon>
        <taxon>Plasmodium (Plasmodium)</taxon>
    </lineage>
</organism>
<accession>A0A1A8X8D8</accession>
<dbReference type="EMBL" id="FLQW01007085">
    <property type="protein sequence ID" value="SBT01504.1"/>
    <property type="molecule type" value="Genomic_DNA"/>
</dbReference>
<evidence type="ECO:0000313" key="3">
    <source>
        <dbReference type="Proteomes" id="UP000078597"/>
    </source>
</evidence>
<keyword evidence="1" id="KW-0812">Transmembrane</keyword>
<gene>
    <name evidence="2" type="ORF">PMALA_082050</name>
</gene>
<feature type="transmembrane region" description="Helical" evidence="1">
    <location>
        <begin position="66"/>
        <end position="86"/>
    </location>
</feature>
<keyword evidence="1" id="KW-0472">Membrane</keyword>
<protein>
    <submittedName>
        <fullName evidence="2">Uncharacterized protein</fullName>
    </submittedName>
</protein>
<keyword evidence="1" id="KW-1133">Transmembrane helix</keyword>